<protein>
    <submittedName>
        <fullName evidence="3">RAMP superfamily CRISPR-associated protein</fullName>
    </submittedName>
</protein>
<dbReference type="PANTHER" id="PTHR35579:SF3">
    <property type="entry name" value="CRISPR SYSTEM CMS ENDORIBONUCLEASE CSM3"/>
    <property type="match status" value="1"/>
</dbReference>
<dbReference type="RefSeq" id="WP_304123568.1">
    <property type="nucleotide sequence ID" value="NZ_DYZA01000221.1"/>
</dbReference>
<name>A0A921AXF6_9BACT</name>
<dbReference type="AlphaFoldDB" id="A0A921AXF6"/>
<dbReference type="Pfam" id="PF03787">
    <property type="entry name" value="RAMPs"/>
    <property type="match status" value="2"/>
</dbReference>
<dbReference type="EMBL" id="DYZA01000221">
    <property type="protein sequence ID" value="HJD98112.1"/>
    <property type="molecule type" value="Genomic_DNA"/>
</dbReference>
<feature type="domain" description="CRISPR type III-associated protein" evidence="2">
    <location>
        <begin position="243"/>
        <end position="418"/>
    </location>
</feature>
<accession>A0A921AXF6</accession>
<sequence length="470" mass="50717">MRIFRMTLECLSPLHCGGGEESWLQDQPVVRDAFGYWIIPGTSVAGALRELAEQLDSAAADSLFGGKKASMFWASDARLLDYDGRPVLDKLLAGEKVELPQGPFLRDHVRLNSENETAEDRAKFDEEIVPAGTRFALEFAFDPWDRSDVERELALFDQVCALAAQGGMSLGGHGTNGMGVYRALCTECRDFDLTSFAGMQAWLELSSGAFFSGSDGGNPVAVTETVFPMRGDGFSGALTIPFEADGPLIVGGGSSLRGEDDLVFASTPFFDYETKGLKECFVVPGSSVKGAFRHAMYRICRERGLSAEEAEKLMSSLFGHAENQGGRKGRLLFHDVELGDAQPLSIPHVAVDRFSGGALDGALFSEGPVWKKGMSTTVSVSLQGLASHELALLFHALFDMAEGGLPLGGGAGRGCGRLVLRDWKESPEKALSRWECTLFQNGKPVCVADTEAMLSVFAQLDEELSRVLQA</sequence>
<keyword evidence="1" id="KW-0051">Antiviral defense</keyword>
<evidence type="ECO:0000313" key="4">
    <source>
        <dbReference type="Proteomes" id="UP000698963"/>
    </source>
</evidence>
<evidence type="ECO:0000313" key="3">
    <source>
        <dbReference type="EMBL" id="HJD98112.1"/>
    </source>
</evidence>
<dbReference type="CDD" id="cd09726">
    <property type="entry name" value="RAMP_I_III"/>
    <property type="match status" value="2"/>
</dbReference>
<dbReference type="Proteomes" id="UP000698963">
    <property type="component" value="Unassembled WGS sequence"/>
</dbReference>
<dbReference type="PANTHER" id="PTHR35579">
    <property type="entry name" value="CRISPR SYSTEM CMS ENDORIBONUCLEASE CSM3"/>
    <property type="match status" value="1"/>
</dbReference>
<gene>
    <name evidence="3" type="ORF">K8W16_10770</name>
</gene>
<organism evidence="3 4">
    <name type="scientific">Mailhella massiliensis</name>
    <dbReference type="NCBI Taxonomy" id="1903261"/>
    <lineage>
        <taxon>Bacteria</taxon>
        <taxon>Pseudomonadati</taxon>
        <taxon>Thermodesulfobacteriota</taxon>
        <taxon>Desulfovibrionia</taxon>
        <taxon>Desulfovibrionales</taxon>
        <taxon>Desulfovibrionaceae</taxon>
        <taxon>Mailhella</taxon>
    </lineage>
</organism>
<evidence type="ECO:0000259" key="2">
    <source>
        <dbReference type="Pfam" id="PF03787"/>
    </source>
</evidence>
<dbReference type="GO" id="GO:0051607">
    <property type="term" value="P:defense response to virus"/>
    <property type="evidence" value="ECO:0007669"/>
    <property type="project" value="UniProtKB-KW"/>
</dbReference>
<reference evidence="3" key="1">
    <citation type="journal article" date="2021" name="PeerJ">
        <title>Extensive microbial diversity within the chicken gut microbiome revealed by metagenomics and culture.</title>
        <authorList>
            <person name="Gilroy R."/>
            <person name="Ravi A."/>
            <person name="Getino M."/>
            <person name="Pursley I."/>
            <person name="Horton D.L."/>
            <person name="Alikhan N.F."/>
            <person name="Baker D."/>
            <person name="Gharbi K."/>
            <person name="Hall N."/>
            <person name="Watson M."/>
            <person name="Adriaenssens E.M."/>
            <person name="Foster-Nyarko E."/>
            <person name="Jarju S."/>
            <person name="Secka A."/>
            <person name="Antonio M."/>
            <person name="Oren A."/>
            <person name="Chaudhuri R.R."/>
            <person name="La Ragione R."/>
            <person name="Hildebrand F."/>
            <person name="Pallen M.J."/>
        </authorList>
    </citation>
    <scope>NUCLEOTIDE SEQUENCE</scope>
    <source>
        <strain evidence="3">ChiGjej2B2-19336</strain>
    </source>
</reference>
<dbReference type="InterPro" id="IPR052216">
    <property type="entry name" value="CRISPR_Csm3_endoribonuclease"/>
</dbReference>
<comment type="caution">
    <text evidence="3">The sequence shown here is derived from an EMBL/GenBank/DDBJ whole genome shotgun (WGS) entry which is preliminary data.</text>
</comment>
<feature type="domain" description="CRISPR type III-associated protein" evidence="2">
    <location>
        <begin position="7"/>
        <end position="180"/>
    </location>
</feature>
<proteinExistence type="predicted"/>
<evidence type="ECO:0000256" key="1">
    <source>
        <dbReference type="ARBA" id="ARBA00023118"/>
    </source>
</evidence>
<dbReference type="InterPro" id="IPR005537">
    <property type="entry name" value="RAMP_III_fam"/>
</dbReference>
<reference evidence="3" key="2">
    <citation type="submission" date="2021-09" db="EMBL/GenBank/DDBJ databases">
        <authorList>
            <person name="Gilroy R."/>
        </authorList>
    </citation>
    <scope>NUCLEOTIDE SEQUENCE</scope>
    <source>
        <strain evidence="3">ChiGjej2B2-19336</strain>
    </source>
</reference>